<accession>A0A833H1J4</accession>
<evidence type="ECO:0000256" key="2">
    <source>
        <dbReference type="ARBA" id="ARBA00012438"/>
    </source>
</evidence>
<name>A0A833H1J4_9LEPT</name>
<evidence type="ECO:0000256" key="3">
    <source>
        <dbReference type="ARBA" id="ARBA00022679"/>
    </source>
</evidence>
<dbReference type="GO" id="GO:0005886">
    <property type="term" value="C:plasma membrane"/>
    <property type="evidence" value="ECO:0007669"/>
    <property type="project" value="TreeGrafter"/>
</dbReference>
<evidence type="ECO:0000256" key="5">
    <source>
        <dbReference type="PROSITE-ProRule" id="PRU00169"/>
    </source>
</evidence>
<dbReference type="GO" id="GO:0009927">
    <property type="term" value="F:histidine phosphotransfer kinase activity"/>
    <property type="evidence" value="ECO:0007669"/>
    <property type="project" value="TreeGrafter"/>
</dbReference>
<feature type="modified residue" description="4-aspartylphosphate" evidence="5">
    <location>
        <position position="62"/>
    </location>
</feature>
<comment type="caution">
    <text evidence="8">The sequence shown here is derived from an EMBL/GenBank/DDBJ whole genome shotgun (WGS) entry which is preliminary data.</text>
</comment>
<dbReference type="InterPro" id="IPR001789">
    <property type="entry name" value="Sig_transdc_resp-reg_receiver"/>
</dbReference>
<organism evidence="8 9">
    <name type="scientific">Leptonema illini</name>
    <dbReference type="NCBI Taxonomy" id="183"/>
    <lineage>
        <taxon>Bacteria</taxon>
        <taxon>Pseudomonadati</taxon>
        <taxon>Spirochaetota</taxon>
        <taxon>Spirochaetia</taxon>
        <taxon>Leptospirales</taxon>
        <taxon>Leptospiraceae</taxon>
        <taxon>Leptonema</taxon>
    </lineage>
</organism>
<comment type="catalytic activity">
    <reaction evidence="1">
        <text>ATP + protein L-histidine = ADP + protein N-phospho-L-histidine.</text>
        <dbReference type="EC" id="2.7.13.3"/>
    </reaction>
</comment>
<keyword evidence="3" id="KW-0808">Transferase</keyword>
<dbReference type="PROSITE" id="PS50110">
    <property type="entry name" value="RESPONSE_REGULATORY"/>
    <property type="match status" value="1"/>
</dbReference>
<dbReference type="AlphaFoldDB" id="A0A833H1J4"/>
<feature type="domain" description="Histidine kinase" evidence="6">
    <location>
        <begin position="171"/>
        <end position="415"/>
    </location>
</feature>
<dbReference type="InterPro" id="IPR003594">
    <property type="entry name" value="HATPase_dom"/>
</dbReference>
<reference evidence="8 9" key="1">
    <citation type="submission" date="2019-10" db="EMBL/GenBank/DDBJ databases">
        <title>Extracellular Electron Transfer in a Candidatus Methanoperedens spp. Enrichment Culture.</title>
        <authorList>
            <person name="Berger S."/>
            <person name="Rangel Shaw D."/>
            <person name="Berben T."/>
            <person name="In 'T Zandt M."/>
            <person name="Frank J."/>
            <person name="Reimann J."/>
            <person name="Jetten M.S.M."/>
            <person name="Welte C.U."/>
        </authorList>
    </citation>
    <scope>NUCLEOTIDE SEQUENCE [LARGE SCALE GENOMIC DNA]</scope>
    <source>
        <strain evidence="8">SB12</strain>
    </source>
</reference>
<feature type="domain" description="Response regulatory" evidence="7">
    <location>
        <begin position="8"/>
        <end position="127"/>
    </location>
</feature>
<dbReference type="Gene3D" id="3.30.565.10">
    <property type="entry name" value="Histidine kinase-like ATPase, C-terminal domain"/>
    <property type="match status" value="1"/>
</dbReference>
<dbReference type="InterPro" id="IPR005467">
    <property type="entry name" value="His_kinase_dom"/>
</dbReference>
<protein>
    <recommendedName>
        <fullName evidence="2">histidine kinase</fullName>
        <ecNumber evidence="2">2.7.13.3</ecNumber>
    </recommendedName>
</protein>
<evidence type="ECO:0000313" key="8">
    <source>
        <dbReference type="EMBL" id="KAB2932424.1"/>
    </source>
</evidence>
<sequence>MNTKKAGRLLLVDDEELNLESLSAFLTSSGYEVVTARNGREALEIYNAEAEQAEPFRIVLTDLRMPVMTGDQLIAQLLSRPDPPVILIQSVVGDVDRVIQFIKQGVYDYVIKPYGFDELLHRIRKAGEYDSLREVKKNLEREKELRLQQQLNWNFRKEQLLKRSQEKVDSAIIHNIKTSFSQGGGFGALLSLIKIIEQQAKQVDGGYLIDPDLMQLVFTNAKAATSIIELFEEIDGIEIAPISQKPVSAAELHSSLEALVKELRNLTRIQSQRIIVGERGYVPESLPLAIDLNLTEKVFRELLVNAMKFSVPSSEIYVTFQMAEHGIRVSVLNSPVEDQFGHRGIPPEYQNIIFDPFYRMSKHVFEEYGTHDFGLGLTLVDRILRRMGGSITAYNVKNHLNREMSDLLVNFEVELKSVDAV</sequence>
<evidence type="ECO:0000259" key="6">
    <source>
        <dbReference type="PROSITE" id="PS50109"/>
    </source>
</evidence>
<evidence type="ECO:0000313" key="9">
    <source>
        <dbReference type="Proteomes" id="UP000460298"/>
    </source>
</evidence>
<proteinExistence type="predicted"/>
<dbReference type="Proteomes" id="UP000460298">
    <property type="component" value="Unassembled WGS sequence"/>
</dbReference>
<dbReference type="Gene3D" id="3.40.50.2300">
    <property type="match status" value="1"/>
</dbReference>
<dbReference type="SUPFAM" id="SSF55874">
    <property type="entry name" value="ATPase domain of HSP90 chaperone/DNA topoisomerase II/histidine kinase"/>
    <property type="match status" value="1"/>
</dbReference>
<dbReference type="InterPro" id="IPR036890">
    <property type="entry name" value="HATPase_C_sf"/>
</dbReference>
<dbReference type="SMART" id="SM00448">
    <property type="entry name" value="REC"/>
    <property type="match status" value="1"/>
</dbReference>
<gene>
    <name evidence="8" type="ORF">F9K24_10880</name>
</gene>
<dbReference type="SMART" id="SM00387">
    <property type="entry name" value="HATPase_c"/>
    <property type="match status" value="1"/>
</dbReference>
<dbReference type="CDD" id="cd00075">
    <property type="entry name" value="HATPase"/>
    <property type="match status" value="1"/>
</dbReference>
<evidence type="ECO:0000256" key="4">
    <source>
        <dbReference type="ARBA" id="ARBA00022777"/>
    </source>
</evidence>
<dbReference type="InterPro" id="IPR011006">
    <property type="entry name" value="CheY-like_superfamily"/>
</dbReference>
<dbReference type="Pfam" id="PF02518">
    <property type="entry name" value="HATPase_c"/>
    <property type="match status" value="1"/>
</dbReference>
<dbReference type="EMBL" id="WBUI01000009">
    <property type="protein sequence ID" value="KAB2932424.1"/>
    <property type="molecule type" value="Genomic_DNA"/>
</dbReference>
<dbReference type="GO" id="GO:0000155">
    <property type="term" value="F:phosphorelay sensor kinase activity"/>
    <property type="evidence" value="ECO:0007669"/>
    <property type="project" value="TreeGrafter"/>
</dbReference>
<evidence type="ECO:0000259" key="7">
    <source>
        <dbReference type="PROSITE" id="PS50110"/>
    </source>
</evidence>
<keyword evidence="4" id="KW-0418">Kinase</keyword>
<dbReference type="PANTHER" id="PTHR43047:SF72">
    <property type="entry name" value="OSMOSENSING HISTIDINE PROTEIN KINASE SLN1"/>
    <property type="match status" value="1"/>
</dbReference>
<dbReference type="Pfam" id="PF00072">
    <property type="entry name" value="Response_reg"/>
    <property type="match status" value="1"/>
</dbReference>
<evidence type="ECO:0000256" key="1">
    <source>
        <dbReference type="ARBA" id="ARBA00000085"/>
    </source>
</evidence>
<dbReference type="SUPFAM" id="SSF52172">
    <property type="entry name" value="CheY-like"/>
    <property type="match status" value="1"/>
</dbReference>
<dbReference type="PROSITE" id="PS50109">
    <property type="entry name" value="HIS_KIN"/>
    <property type="match status" value="1"/>
</dbReference>
<keyword evidence="5" id="KW-0597">Phosphoprotein</keyword>
<dbReference type="PANTHER" id="PTHR43047">
    <property type="entry name" value="TWO-COMPONENT HISTIDINE PROTEIN KINASE"/>
    <property type="match status" value="1"/>
</dbReference>
<dbReference type="EC" id="2.7.13.3" evidence="2"/>